<keyword evidence="3" id="KW-1185">Reference proteome</keyword>
<name>A0A7R8UPQ0_HERIL</name>
<reference evidence="2 3" key="1">
    <citation type="submission" date="2020-11" db="EMBL/GenBank/DDBJ databases">
        <authorList>
            <person name="Wallbank WR R."/>
            <person name="Pardo Diaz C."/>
            <person name="Kozak K."/>
            <person name="Martin S."/>
            <person name="Jiggins C."/>
            <person name="Moest M."/>
            <person name="Warren A I."/>
            <person name="Generalovic N T."/>
            <person name="Byers J.R.P. K."/>
            <person name="Montejo-Kovacevich G."/>
            <person name="Yen C E."/>
        </authorList>
    </citation>
    <scope>NUCLEOTIDE SEQUENCE [LARGE SCALE GENOMIC DNA]</scope>
</reference>
<gene>
    <name evidence="2" type="ORF">HERILL_LOCUS7611</name>
</gene>
<feature type="region of interest" description="Disordered" evidence="1">
    <location>
        <begin position="123"/>
        <end position="161"/>
    </location>
</feature>
<protein>
    <submittedName>
        <fullName evidence="2">Uncharacterized protein</fullName>
    </submittedName>
</protein>
<organism evidence="2 3">
    <name type="scientific">Hermetia illucens</name>
    <name type="common">Black soldier fly</name>
    <dbReference type="NCBI Taxonomy" id="343691"/>
    <lineage>
        <taxon>Eukaryota</taxon>
        <taxon>Metazoa</taxon>
        <taxon>Ecdysozoa</taxon>
        <taxon>Arthropoda</taxon>
        <taxon>Hexapoda</taxon>
        <taxon>Insecta</taxon>
        <taxon>Pterygota</taxon>
        <taxon>Neoptera</taxon>
        <taxon>Endopterygota</taxon>
        <taxon>Diptera</taxon>
        <taxon>Brachycera</taxon>
        <taxon>Stratiomyomorpha</taxon>
        <taxon>Stratiomyidae</taxon>
        <taxon>Hermetiinae</taxon>
        <taxon>Hermetia</taxon>
    </lineage>
</organism>
<evidence type="ECO:0000313" key="3">
    <source>
        <dbReference type="Proteomes" id="UP000594454"/>
    </source>
</evidence>
<dbReference type="EMBL" id="LR899011">
    <property type="protein sequence ID" value="CAD7084732.1"/>
    <property type="molecule type" value="Genomic_DNA"/>
</dbReference>
<proteinExistence type="predicted"/>
<feature type="compositionally biased region" description="Polar residues" evidence="1">
    <location>
        <begin position="130"/>
        <end position="161"/>
    </location>
</feature>
<dbReference type="InParanoid" id="A0A7R8UPQ0"/>
<accession>A0A7R8UPQ0</accession>
<evidence type="ECO:0000256" key="1">
    <source>
        <dbReference type="SAM" id="MobiDB-lite"/>
    </source>
</evidence>
<dbReference type="AlphaFoldDB" id="A0A7R8UPQ0"/>
<dbReference type="Proteomes" id="UP000594454">
    <property type="component" value="Chromosome 3"/>
</dbReference>
<feature type="region of interest" description="Disordered" evidence="1">
    <location>
        <begin position="50"/>
        <end position="108"/>
    </location>
</feature>
<feature type="compositionally biased region" description="Polar residues" evidence="1">
    <location>
        <begin position="52"/>
        <end position="88"/>
    </location>
</feature>
<sequence length="161" mass="17110">MPPRSKSLLGSKMYAATVLAEDSSDGDDSSDIKPPPLDLRACFNSAIARVEGQSSASSQDKTDQTSLFSVSTEGGTQKSLSSSQGVETRSSHRQDCQQDGASAKLVSGTHSFRHITRFRFSKERKEISGLTASSESNADSPSELSVSTSLPASPSRSMNQM</sequence>
<evidence type="ECO:0000313" key="2">
    <source>
        <dbReference type="EMBL" id="CAD7084732.1"/>
    </source>
</evidence>